<dbReference type="Pfam" id="PF12349">
    <property type="entry name" value="Sterol-sensing"/>
    <property type="match status" value="1"/>
</dbReference>
<evidence type="ECO:0000256" key="2">
    <source>
        <dbReference type="ARBA" id="ARBA00004394"/>
    </source>
</evidence>
<dbReference type="PANTHER" id="PTHR46378:SF1">
    <property type="entry name" value="STEROL REGULATORY ELEMENT-BINDING PROTEIN CLEAVAGE-ACTIVATING PROTEIN"/>
    <property type="match status" value="1"/>
</dbReference>
<keyword evidence="5" id="KW-0256">Endoplasmic reticulum</keyword>
<dbReference type="STRING" id="307972.A0A2G8KU73"/>
<keyword evidence="8" id="KW-1133">Transmembrane helix</keyword>
<evidence type="ECO:0000256" key="8">
    <source>
        <dbReference type="SAM" id="Phobius"/>
    </source>
</evidence>
<evidence type="ECO:0000256" key="5">
    <source>
        <dbReference type="ARBA" id="ARBA00022824"/>
    </source>
</evidence>
<keyword evidence="4" id="KW-0677">Repeat</keyword>
<dbReference type="PANTHER" id="PTHR46378">
    <property type="entry name" value="STEROL REGULATORY ELEMENT-BINDING PROTEIN CLEAVAGE-ACTIVATING PROTEIN"/>
    <property type="match status" value="1"/>
</dbReference>
<dbReference type="SUPFAM" id="SSF82866">
    <property type="entry name" value="Multidrug efflux transporter AcrB transmembrane domain"/>
    <property type="match status" value="1"/>
</dbReference>
<feature type="transmembrane region" description="Helical" evidence="8">
    <location>
        <begin position="247"/>
        <end position="265"/>
    </location>
</feature>
<feature type="transmembrane region" description="Helical" evidence="8">
    <location>
        <begin position="202"/>
        <end position="227"/>
    </location>
</feature>
<comment type="subcellular location">
    <subcellularLocation>
        <location evidence="1">Endoplasmic reticulum</location>
    </subcellularLocation>
    <subcellularLocation>
        <location evidence="2">Golgi apparatus membrane</location>
    </subcellularLocation>
</comment>
<dbReference type="OrthoDB" id="310654at2759"/>
<evidence type="ECO:0000313" key="10">
    <source>
        <dbReference type="EMBL" id="PIK51549.1"/>
    </source>
</evidence>
<evidence type="ECO:0000313" key="11">
    <source>
        <dbReference type="Proteomes" id="UP000230750"/>
    </source>
</evidence>
<keyword evidence="8" id="KW-0812">Transmembrane</keyword>
<feature type="transmembrane region" description="Helical" evidence="8">
    <location>
        <begin position="135"/>
        <end position="160"/>
    </location>
</feature>
<dbReference type="GO" id="GO:0000139">
    <property type="term" value="C:Golgi membrane"/>
    <property type="evidence" value="ECO:0007669"/>
    <property type="project" value="UniProtKB-SubCell"/>
</dbReference>
<keyword evidence="3" id="KW-0853">WD repeat</keyword>
<name>A0A2G8KU73_STIJA</name>
<dbReference type="GO" id="GO:0032934">
    <property type="term" value="F:sterol binding"/>
    <property type="evidence" value="ECO:0007669"/>
    <property type="project" value="InterPro"/>
</dbReference>
<dbReference type="GO" id="GO:0032933">
    <property type="term" value="P:SREBP signaling pathway"/>
    <property type="evidence" value="ECO:0007669"/>
    <property type="project" value="InterPro"/>
</dbReference>
<organism evidence="10 11">
    <name type="scientific">Stichopus japonicus</name>
    <name type="common">Sea cucumber</name>
    <dbReference type="NCBI Taxonomy" id="307972"/>
    <lineage>
        <taxon>Eukaryota</taxon>
        <taxon>Metazoa</taxon>
        <taxon>Echinodermata</taxon>
        <taxon>Eleutherozoa</taxon>
        <taxon>Echinozoa</taxon>
        <taxon>Holothuroidea</taxon>
        <taxon>Aspidochirotacea</taxon>
        <taxon>Aspidochirotida</taxon>
        <taxon>Stichopodidae</taxon>
        <taxon>Apostichopus</taxon>
    </lineage>
</organism>
<evidence type="ECO:0000256" key="1">
    <source>
        <dbReference type="ARBA" id="ARBA00004240"/>
    </source>
</evidence>
<dbReference type="Proteomes" id="UP000230750">
    <property type="component" value="Unassembled WGS sequence"/>
</dbReference>
<dbReference type="InterPro" id="IPR053958">
    <property type="entry name" value="HMGCR/SNAP/NPC1-like_SSD"/>
</dbReference>
<sequence length="468" mass="52418">MGFEKIEQVLIAESSNGRAHIKEFHLKGMKPSLPVKYPPLVLTYPEMLSRAFWSYGRFCTSHPWEVIVGTLTVTICLMSMKYYTGEPQVCGWNYRCTEESDVMSSDVIIMSLARALAVFYVYLQFSKLRTFGSKYILGIAGLFTIFSSFLFSSAVIQLLGLELTGLNEAMPFFLLLIDLSKASSLAKFALSSSTSREVSDNIARGMAILGPMITLDALVMTLVIGVGTLSGIHTLEVMCCFGCLSVIANYFVFMTFFPACLSLVLELSSYSDRGKPVWQLGQLTKVLEEEEDNKPNPIVQRVKVIMALGLVLVHAHNHWVTSKVEDSTSIISKDTFVINRWDAPQQLEPTLPLWQFYIWRFLQPNIDEVITAVLVIVLFTKYIFYDQTELPQAQPAKGHVSSNGKIEPELRDPATEEVRVIESPSPFPRECRLTLLNLLLAAKKAVFSLGRAAAIQKTAVKRKITKNH</sequence>
<evidence type="ECO:0000256" key="7">
    <source>
        <dbReference type="ARBA" id="ARBA00023136"/>
    </source>
</evidence>
<evidence type="ECO:0000256" key="6">
    <source>
        <dbReference type="ARBA" id="ARBA00023034"/>
    </source>
</evidence>
<evidence type="ECO:0000259" key="9">
    <source>
        <dbReference type="PROSITE" id="PS50156"/>
    </source>
</evidence>
<dbReference type="AlphaFoldDB" id="A0A2G8KU73"/>
<feature type="domain" description="SSD" evidence="9">
    <location>
        <begin position="106"/>
        <end position="263"/>
    </location>
</feature>
<comment type="caution">
    <text evidence="10">The sequence shown here is derived from an EMBL/GenBank/DDBJ whole genome shotgun (WGS) entry which is preliminary data.</text>
</comment>
<keyword evidence="7 8" id="KW-0472">Membrane</keyword>
<gene>
    <name evidence="10" type="ORF">BSL78_11576</name>
</gene>
<accession>A0A2G8KU73</accession>
<reference evidence="10 11" key="1">
    <citation type="journal article" date="2017" name="PLoS Biol.">
        <title>The sea cucumber genome provides insights into morphological evolution and visceral regeneration.</title>
        <authorList>
            <person name="Zhang X."/>
            <person name="Sun L."/>
            <person name="Yuan J."/>
            <person name="Sun Y."/>
            <person name="Gao Y."/>
            <person name="Zhang L."/>
            <person name="Li S."/>
            <person name="Dai H."/>
            <person name="Hamel J.F."/>
            <person name="Liu C."/>
            <person name="Yu Y."/>
            <person name="Liu S."/>
            <person name="Lin W."/>
            <person name="Guo K."/>
            <person name="Jin S."/>
            <person name="Xu P."/>
            <person name="Storey K.B."/>
            <person name="Huan P."/>
            <person name="Zhang T."/>
            <person name="Zhou Y."/>
            <person name="Zhang J."/>
            <person name="Lin C."/>
            <person name="Li X."/>
            <person name="Xing L."/>
            <person name="Huo D."/>
            <person name="Sun M."/>
            <person name="Wang L."/>
            <person name="Mercier A."/>
            <person name="Li F."/>
            <person name="Yang H."/>
            <person name="Xiang J."/>
        </authorList>
    </citation>
    <scope>NUCLEOTIDE SEQUENCE [LARGE SCALE GENOMIC DNA]</scope>
    <source>
        <strain evidence="10">Shaxun</strain>
        <tissue evidence="10">Muscle</tissue>
    </source>
</reference>
<evidence type="ECO:0000256" key="3">
    <source>
        <dbReference type="ARBA" id="ARBA00022574"/>
    </source>
</evidence>
<dbReference type="InterPro" id="IPR000731">
    <property type="entry name" value="SSD"/>
</dbReference>
<dbReference type="GO" id="GO:0032936">
    <property type="term" value="C:SREBP-SCAP complex"/>
    <property type="evidence" value="ECO:0007669"/>
    <property type="project" value="TreeGrafter"/>
</dbReference>
<dbReference type="InterPro" id="IPR030225">
    <property type="entry name" value="SCAP"/>
</dbReference>
<proteinExistence type="predicted"/>
<keyword evidence="6" id="KW-0333">Golgi apparatus</keyword>
<dbReference type="EMBL" id="MRZV01000367">
    <property type="protein sequence ID" value="PIK51549.1"/>
    <property type="molecule type" value="Genomic_DNA"/>
</dbReference>
<dbReference type="GO" id="GO:0045540">
    <property type="term" value="P:regulation of cholesterol biosynthetic process"/>
    <property type="evidence" value="ECO:0007669"/>
    <property type="project" value="TreeGrafter"/>
</dbReference>
<evidence type="ECO:0000256" key="4">
    <source>
        <dbReference type="ARBA" id="ARBA00022737"/>
    </source>
</evidence>
<protein>
    <submittedName>
        <fullName evidence="10">Putative 3-hydroxy-3-methylglutaryl-coenzyme A reductase-like</fullName>
    </submittedName>
</protein>
<dbReference type="GO" id="GO:0005789">
    <property type="term" value="C:endoplasmic reticulum membrane"/>
    <property type="evidence" value="ECO:0007669"/>
    <property type="project" value="InterPro"/>
</dbReference>
<keyword evidence="11" id="KW-1185">Reference proteome</keyword>
<dbReference type="PROSITE" id="PS50156">
    <property type="entry name" value="SSD"/>
    <property type="match status" value="1"/>
</dbReference>